<organism evidence="3 4">
    <name type="scientific">Adineta ricciae</name>
    <name type="common">Rotifer</name>
    <dbReference type="NCBI Taxonomy" id="249248"/>
    <lineage>
        <taxon>Eukaryota</taxon>
        <taxon>Metazoa</taxon>
        <taxon>Spiralia</taxon>
        <taxon>Gnathifera</taxon>
        <taxon>Rotifera</taxon>
        <taxon>Eurotatoria</taxon>
        <taxon>Bdelloidea</taxon>
        <taxon>Adinetida</taxon>
        <taxon>Adinetidae</taxon>
        <taxon>Adineta</taxon>
    </lineage>
</organism>
<dbReference type="OrthoDB" id="10046205at2759"/>
<dbReference type="EMBL" id="CAJNOJ010000019">
    <property type="protein sequence ID" value="CAF0834949.1"/>
    <property type="molecule type" value="Genomic_DNA"/>
</dbReference>
<protein>
    <submittedName>
        <fullName evidence="3">Uncharacterized protein</fullName>
    </submittedName>
</protein>
<dbReference type="Proteomes" id="UP000663852">
    <property type="component" value="Unassembled WGS sequence"/>
</dbReference>
<feature type="region of interest" description="Disordered" evidence="1">
    <location>
        <begin position="1"/>
        <end position="70"/>
    </location>
</feature>
<feature type="compositionally biased region" description="Polar residues" evidence="1">
    <location>
        <begin position="458"/>
        <end position="472"/>
    </location>
</feature>
<feature type="compositionally biased region" description="Basic and acidic residues" evidence="1">
    <location>
        <begin position="436"/>
        <end position="446"/>
    </location>
</feature>
<dbReference type="Proteomes" id="UP000663828">
    <property type="component" value="Unassembled WGS sequence"/>
</dbReference>
<dbReference type="AlphaFoldDB" id="A0A814LWR1"/>
<comment type="caution">
    <text evidence="3">The sequence shown here is derived from an EMBL/GenBank/DDBJ whole genome shotgun (WGS) entry which is preliminary data.</text>
</comment>
<sequence length="497" mass="55004">MASNSEQTSSQQQILSDHIQKSSSTRLSDTDNTSLSNTNRTMSDENRDPSSLSSPLPNKIRPKPVDARSAAAAASSLVSSLDSPKSATITNVSQRLPSTSVEVSVGEILSTDDKRASVSIREQQQRYSTSSCSSSELGDINENSLLQAANKMDLGEATRELTRLLHIGNENAINEVSLNPEAPDFTPIDFSPTYRSELAPAHLHRRATQVDYYNNRYSRSRYYSESYQQSAPTSSSTIRPLLSLVPQYVPHHRQSWSTNSPQSATSNSWWQQDPSNASSTASSYHSKPAYPLYSPLMPPLTDDSLYPNRHSSKRQRVHSSRAFVFPNQSATTRKRSHSGPDTPLQPPPTHLNGIHSLTKIMIDILRAIDPLPSKNEQQIPSSKSESVSSSSHSQRKYRRPSNNSYQRHQQQRTDSFEVEDVFVDEEIATITGTIQKTKDSNDERKPPSPPPLLHSSTDIDMNNINPCQPTHSNVDESISKVNTNVDSSTPTTDAATN</sequence>
<feature type="region of interest" description="Disordered" evidence="1">
    <location>
        <begin position="301"/>
        <end position="353"/>
    </location>
</feature>
<feature type="compositionally biased region" description="Polar residues" evidence="1">
    <location>
        <begin position="255"/>
        <end position="274"/>
    </location>
</feature>
<evidence type="ECO:0000256" key="1">
    <source>
        <dbReference type="SAM" id="MobiDB-lite"/>
    </source>
</evidence>
<feature type="region of interest" description="Disordered" evidence="1">
    <location>
        <begin position="253"/>
        <end position="285"/>
    </location>
</feature>
<feature type="compositionally biased region" description="Polar residues" evidence="1">
    <location>
        <begin position="1"/>
        <end position="41"/>
    </location>
</feature>
<evidence type="ECO:0000313" key="2">
    <source>
        <dbReference type="EMBL" id="CAF0834949.1"/>
    </source>
</evidence>
<reference evidence="3" key="1">
    <citation type="submission" date="2021-02" db="EMBL/GenBank/DDBJ databases">
        <authorList>
            <person name="Nowell W R."/>
        </authorList>
    </citation>
    <scope>NUCLEOTIDE SEQUENCE</scope>
</reference>
<feature type="region of interest" description="Disordered" evidence="1">
    <location>
        <begin position="112"/>
        <end position="136"/>
    </location>
</feature>
<feature type="compositionally biased region" description="Low complexity" evidence="1">
    <location>
        <begin position="275"/>
        <end position="285"/>
    </location>
</feature>
<name>A0A814LWR1_ADIRI</name>
<proteinExistence type="predicted"/>
<feature type="region of interest" description="Disordered" evidence="1">
    <location>
        <begin position="373"/>
        <end position="420"/>
    </location>
</feature>
<dbReference type="EMBL" id="CAJNOR010001079">
    <property type="protein sequence ID" value="CAF1070680.1"/>
    <property type="molecule type" value="Genomic_DNA"/>
</dbReference>
<feature type="compositionally biased region" description="Polar residues" evidence="1">
    <location>
        <begin position="479"/>
        <end position="497"/>
    </location>
</feature>
<feature type="compositionally biased region" description="Low complexity" evidence="1">
    <location>
        <begin position="381"/>
        <end position="392"/>
    </location>
</feature>
<accession>A0A814LWR1</accession>
<feature type="region of interest" description="Disordered" evidence="1">
    <location>
        <begin position="432"/>
        <end position="497"/>
    </location>
</feature>
<feature type="compositionally biased region" description="Basic residues" evidence="1">
    <location>
        <begin position="310"/>
        <end position="319"/>
    </location>
</feature>
<keyword evidence="4" id="KW-1185">Reference proteome</keyword>
<evidence type="ECO:0000313" key="4">
    <source>
        <dbReference type="Proteomes" id="UP000663828"/>
    </source>
</evidence>
<evidence type="ECO:0000313" key="3">
    <source>
        <dbReference type="EMBL" id="CAF1070680.1"/>
    </source>
</evidence>
<gene>
    <name evidence="2" type="ORF">EDS130_LOCUS6534</name>
    <name evidence="3" type="ORF">XAT740_LOCUS16794</name>
</gene>